<name>A0ABY3CAX9_9GAMM</name>
<keyword evidence="3" id="KW-1185">Reference proteome</keyword>
<proteinExistence type="predicted"/>
<evidence type="ECO:0000313" key="3">
    <source>
        <dbReference type="Proteomes" id="UP000733744"/>
    </source>
</evidence>
<organism evidence="2 3">
    <name type="scientific">Candidatus Methylobacter oryzae</name>
    <dbReference type="NCBI Taxonomy" id="2497749"/>
    <lineage>
        <taxon>Bacteria</taxon>
        <taxon>Pseudomonadati</taxon>
        <taxon>Pseudomonadota</taxon>
        <taxon>Gammaproteobacteria</taxon>
        <taxon>Methylococcales</taxon>
        <taxon>Methylococcaceae</taxon>
        <taxon>Methylobacter</taxon>
    </lineage>
</organism>
<reference evidence="2 3" key="1">
    <citation type="journal article" date="2019" name="Antonie Van Leeuwenhoek">
        <title>Description of 'Ca. Methylobacter oryzae' KRF1, a novel species from the environmentally important Methylobacter clade 2.</title>
        <authorList>
            <person name="Khatri K."/>
            <person name="Mohite J.A."/>
            <person name="Pandit P.S."/>
            <person name="Bahulikar R."/>
            <person name="Rahalkar M.C."/>
        </authorList>
    </citation>
    <scope>NUCLEOTIDE SEQUENCE [LARGE SCALE GENOMIC DNA]</scope>
    <source>
        <strain evidence="2 3">KRF1</strain>
    </source>
</reference>
<evidence type="ECO:0000256" key="1">
    <source>
        <dbReference type="SAM" id="MobiDB-lite"/>
    </source>
</evidence>
<comment type="caution">
    <text evidence="2">The sequence shown here is derived from an EMBL/GenBank/DDBJ whole genome shotgun (WGS) entry which is preliminary data.</text>
</comment>
<evidence type="ECO:0000313" key="2">
    <source>
        <dbReference type="EMBL" id="TRW95546.1"/>
    </source>
</evidence>
<dbReference type="RefSeq" id="WP_127030160.1">
    <property type="nucleotide sequence ID" value="NZ_RYFG02000089.1"/>
</dbReference>
<sequence length="72" mass="7725">MRAVLWTKRYMPVAGHRYGLDLPGFTTARDGGRNCSRQSSAFPPSMEVRSVGAAGSGSSKDLEGLPFGLFFA</sequence>
<dbReference type="Proteomes" id="UP000733744">
    <property type="component" value="Unassembled WGS sequence"/>
</dbReference>
<feature type="region of interest" description="Disordered" evidence="1">
    <location>
        <begin position="31"/>
        <end position="59"/>
    </location>
</feature>
<dbReference type="EMBL" id="RYFG02000089">
    <property type="protein sequence ID" value="TRW95546.1"/>
    <property type="molecule type" value="Genomic_DNA"/>
</dbReference>
<accession>A0ABY3CAX9</accession>
<gene>
    <name evidence="2" type="ORF">EKO24_009845</name>
</gene>
<protein>
    <submittedName>
        <fullName evidence="2">Uncharacterized protein</fullName>
    </submittedName>
</protein>